<evidence type="ECO:0000259" key="1">
    <source>
        <dbReference type="PROSITE" id="PS51459"/>
    </source>
</evidence>
<evidence type="ECO:0000313" key="2">
    <source>
        <dbReference type="EMBL" id="TKA13467.1"/>
    </source>
</evidence>
<accession>A0A4U0SZI0</accession>
<comment type="caution">
    <text evidence="2">The sequence shown here is derived from an EMBL/GenBank/DDBJ whole genome shotgun (WGS) entry which is preliminary data.</text>
</comment>
<dbReference type="InterPro" id="IPR003812">
    <property type="entry name" value="Fido"/>
</dbReference>
<organism evidence="2 3">
    <name type="scientific">Actinacidiphila oryziradicis</name>
    <dbReference type="NCBI Taxonomy" id="2571141"/>
    <lineage>
        <taxon>Bacteria</taxon>
        <taxon>Bacillati</taxon>
        <taxon>Actinomycetota</taxon>
        <taxon>Actinomycetes</taxon>
        <taxon>Kitasatosporales</taxon>
        <taxon>Streptomycetaceae</taxon>
        <taxon>Actinacidiphila</taxon>
    </lineage>
</organism>
<dbReference type="Pfam" id="PF02661">
    <property type="entry name" value="Fic"/>
    <property type="match status" value="1"/>
</dbReference>
<reference evidence="2 3" key="1">
    <citation type="submission" date="2019-04" db="EMBL/GenBank/DDBJ databases">
        <title>Streptomyces oryziradicis sp. nov., a novel actinomycete isolated from rhizosphere soil of rice (Oryza sativa L.).</title>
        <authorList>
            <person name="Li C."/>
        </authorList>
    </citation>
    <scope>NUCLEOTIDE SEQUENCE [LARGE SCALE GENOMIC DNA]</scope>
    <source>
        <strain evidence="2 3">NEAU-C40</strain>
    </source>
</reference>
<keyword evidence="3" id="KW-1185">Reference proteome</keyword>
<dbReference type="Gene3D" id="1.20.120.1870">
    <property type="entry name" value="Fic/DOC protein, Fido domain"/>
    <property type="match status" value="1"/>
</dbReference>
<dbReference type="InterPro" id="IPR006440">
    <property type="entry name" value="Doc"/>
</dbReference>
<dbReference type="RefSeq" id="WP_136721627.1">
    <property type="nucleotide sequence ID" value="NZ_SUMC01000001.1"/>
</dbReference>
<dbReference type="NCBIfam" id="TIGR01550">
    <property type="entry name" value="DOC_P1"/>
    <property type="match status" value="1"/>
</dbReference>
<dbReference type="Proteomes" id="UP000305778">
    <property type="component" value="Unassembled WGS sequence"/>
</dbReference>
<gene>
    <name evidence="2" type="ORF">FCI23_01895</name>
</gene>
<sequence length="124" mass="13777">MTHYLALPELLNLAQRLGADEVRDYGLLESALARPKASVFGQDAYPDLWQKAAALMESLARNHALVDGNERIAWYATWVFLQINGYALRADLDVNEAETFVLSVCQGQLDVPKIAEMLSHFAAV</sequence>
<proteinExistence type="predicted"/>
<dbReference type="GO" id="GO:0016301">
    <property type="term" value="F:kinase activity"/>
    <property type="evidence" value="ECO:0007669"/>
    <property type="project" value="InterPro"/>
</dbReference>
<dbReference type="InterPro" id="IPR053737">
    <property type="entry name" value="Type_II_TA_Toxin"/>
</dbReference>
<dbReference type="PROSITE" id="PS51459">
    <property type="entry name" value="FIDO"/>
    <property type="match status" value="1"/>
</dbReference>
<dbReference type="OrthoDB" id="9802752at2"/>
<protein>
    <submittedName>
        <fullName evidence="2">Type II toxin-antitoxin system death-on-curing family toxin</fullName>
    </submittedName>
</protein>
<dbReference type="AlphaFoldDB" id="A0A4U0SZI0"/>
<dbReference type="PANTHER" id="PTHR39426">
    <property type="entry name" value="HOMOLOGY TO DEATH-ON-CURING PROTEIN OF PHAGE P1"/>
    <property type="match status" value="1"/>
</dbReference>
<feature type="domain" description="Fido" evidence="1">
    <location>
        <begin position="1"/>
        <end position="123"/>
    </location>
</feature>
<dbReference type="PANTHER" id="PTHR39426:SF1">
    <property type="entry name" value="HOMOLOGY TO DEATH-ON-CURING PROTEIN OF PHAGE P1"/>
    <property type="match status" value="1"/>
</dbReference>
<dbReference type="EMBL" id="SUMC01000001">
    <property type="protein sequence ID" value="TKA13467.1"/>
    <property type="molecule type" value="Genomic_DNA"/>
</dbReference>
<name>A0A4U0SZI0_9ACTN</name>
<evidence type="ECO:0000313" key="3">
    <source>
        <dbReference type="Proteomes" id="UP000305778"/>
    </source>
</evidence>